<dbReference type="RefSeq" id="WP_269441781.1">
    <property type="nucleotide sequence ID" value="NZ_CP097463.1"/>
</dbReference>
<keyword evidence="4" id="KW-1185">Reference proteome</keyword>
<feature type="domain" description="Low molecular weight protein antigen 6 PH" evidence="2">
    <location>
        <begin position="67"/>
        <end position="142"/>
    </location>
</feature>
<evidence type="ECO:0000313" key="4">
    <source>
        <dbReference type="Proteomes" id="UP001164693"/>
    </source>
</evidence>
<reference evidence="3" key="1">
    <citation type="submission" date="2022-05" db="EMBL/GenBank/DDBJ databases">
        <title>Jatrophihabitans sp. SB3-54 whole genome sequence.</title>
        <authorList>
            <person name="Suh M.K."/>
            <person name="Eom M.K."/>
            <person name="Kim J.S."/>
            <person name="Kim H.S."/>
            <person name="Do H.E."/>
            <person name="Shin Y.K."/>
            <person name="Lee J.-S."/>
        </authorList>
    </citation>
    <scope>NUCLEOTIDE SEQUENCE</scope>
    <source>
        <strain evidence="3">SB3-54</strain>
    </source>
</reference>
<keyword evidence="1" id="KW-1133">Transmembrane helix</keyword>
<evidence type="ECO:0000256" key="1">
    <source>
        <dbReference type="SAM" id="Phobius"/>
    </source>
</evidence>
<gene>
    <name evidence="3" type="ORF">M6B22_12020</name>
</gene>
<dbReference type="Pfam" id="PF10756">
    <property type="entry name" value="bPH_6"/>
    <property type="match status" value="1"/>
</dbReference>
<proteinExistence type="predicted"/>
<sequence length="144" mass="15683">MDNERMGPPRRVRLHFGPDHRLTALTGLLCVLAVGAAALTGDPAGRLLFAGAAAVLLGYALIDLLCWPRLAADAHGLELRTPFTHLRLPWEQVDDVRADVRDRLGLRSRTLEIDAGPHLVVFSRRALGADPEQVAALVRACRPD</sequence>
<protein>
    <submittedName>
        <fullName evidence="3">PH domain-containing protein</fullName>
    </submittedName>
</protein>
<dbReference type="EMBL" id="CP097463">
    <property type="protein sequence ID" value="WAX55276.1"/>
    <property type="molecule type" value="Genomic_DNA"/>
</dbReference>
<evidence type="ECO:0000313" key="3">
    <source>
        <dbReference type="EMBL" id="WAX55276.1"/>
    </source>
</evidence>
<name>A0ABY7JW09_9ACTN</name>
<accession>A0ABY7JW09</accession>
<organism evidence="3 4">
    <name type="scientific">Jatrophihabitans cynanchi</name>
    <dbReference type="NCBI Taxonomy" id="2944128"/>
    <lineage>
        <taxon>Bacteria</taxon>
        <taxon>Bacillati</taxon>
        <taxon>Actinomycetota</taxon>
        <taxon>Actinomycetes</taxon>
        <taxon>Jatrophihabitantales</taxon>
        <taxon>Jatrophihabitantaceae</taxon>
        <taxon>Jatrophihabitans</taxon>
    </lineage>
</organism>
<dbReference type="InterPro" id="IPR019692">
    <property type="entry name" value="CFP-6_PH"/>
</dbReference>
<feature type="transmembrane region" description="Helical" evidence="1">
    <location>
        <begin position="47"/>
        <end position="67"/>
    </location>
</feature>
<keyword evidence="1" id="KW-0472">Membrane</keyword>
<keyword evidence="1" id="KW-0812">Transmembrane</keyword>
<evidence type="ECO:0000259" key="2">
    <source>
        <dbReference type="Pfam" id="PF10756"/>
    </source>
</evidence>
<feature type="transmembrane region" description="Helical" evidence="1">
    <location>
        <begin position="21"/>
        <end position="41"/>
    </location>
</feature>
<dbReference type="Proteomes" id="UP001164693">
    <property type="component" value="Chromosome"/>
</dbReference>